<reference evidence="1 2" key="1">
    <citation type="journal article" date="2016" name="Nat. Commun.">
        <title>Extremotolerant tardigrade genome and improved radiotolerance of human cultured cells by tardigrade-unique protein.</title>
        <authorList>
            <person name="Hashimoto T."/>
            <person name="Horikawa D.D."/>
            <person name="Saito Y."/>
            <person name="Kuwahara H."/>
            <person name="Kozuka-Hata H."/>
            <person name="Shin-I T."/>
            <person name="Minakuchi Y."/>
            <person name="Ohishi K."/>
            <person name="Motoyama A."/>
            <person name="Aizu T."/>
            <person name="Enomoto A."/>
            <person name="Kondo K."/>
            <person name="Tanaka S."/>
            <person name="Hara Y."/>
            <person name="Koshikawa S."/>
            <person name="Sagara H."/>
            <person name="Miura T."/>
            <person name="Yokobori S."/>
            <person name="Miyagawa K."/>
            <person name="Suzuki Y."/>
            <person name="Kubo T."/>
            <person name="Oyama M."/>
            <person name="Kohara Y."/>
            <person name="Fujiyama A."/>
            <person name="Arakawa K."/>
            <person name="Katayama T."/>
            <person name="Toyoda A."/>
            <person name="Kunieda T."/>
        </authorList>
    </citation>
    <scope>NUCLEOTIDE SEQUENCE [LARGE SCALE GENOMIC DNA]</scope>
    <source>
        <strain evidence="1 2">YOKOZUNA-1</strain>
    </source>
</reference>
<dbReference type="AlphaFoldDB" id="A0A1D1V2E7"/>
<keyword evidence="2" id="KW-1185">Reference proteome</keyword>
<evidence type="ECO:0000313" key="2">
    <source>
        <dbReference type="Proteomes" id="UP000186922"/>
    </source>
</evidence>
<gene>
    <name evidence="1" type="primary">RvY_05648-1</name>
    <name evidence="1" type="synonym">RvY_05648.1</name>
    <name evidence="1" type="ORF">RvY_05648</name>
</gene>
<dbReference type="STRING" id="947166.A0A1D1V2E7"/>
<dbReference type="OrthoDB" id="6144369at2759"/>
<comment type="caution">
    <text evidence="1">The sequence shown here is derived from an EMBL/GenBank/DDBJ whole genome shotgun (WGS) entry which is preliminary data.</text>
</comment>
<evidence type="ECO:0000313" key="1">
    <source>
        <dbReference type="EMBL" id="GAU93757.1"/>
    </source>
</evidence>
<protein>
    <submittedName>
        <fullName evidence="1">Uncharacterized protein</fullName>
    </submittedName>
</protein>
<name>A0A1D1V2E7_RAMVA</name>
<dbReference type="EMBL" id="BDGG01000002">
    <property type="protein sequence ID" value="GAU93757.1"/>
    <property type="molecule type" value="Genomic_DNA"/>
</dbReference>
<accession>A0A1D1V2E7</accession>
<organism evidence="1 2">
    <name type="scientific">Ramazzottius varieornatus</name>
    <name type="common">Water bear</name>
    <name type="synonym">Tardigrade</name>
    <dbReference type="NCBI Taxonomy" id="947166"/>
    <lineage>
        <taxon>Eukaryota</taxon>
        <taxon>Metazoa</taxon>
        <taxon>Ecdysozoa</taxon>
        <taxon>Tardigrada</taxon>
        <taxon>Eutardigrada</taxon>
        <taxon>Parachela</taxon>
        <taxon>Hypsibioidea</taxon>
        <taxon>Ramazzottiidae</taxon>
        <taxon>Ramazzottius</taxon>
    </lineage>
</organism>
<sequence length="76" mass="8206">MHLLSPRQSGFRDGHSCKTLLLKATGSWKKAIAQEKYVAAAFLDFREAFGSVSHKKLLTALNKVGVCGTALQSSPT</sequence>
<dbReference type="Proteomes" id="UP000186922">
    <property type="component" value="Unassembled WGS sequence"/>
</dbReference>
<proteinExistence type="predicted"/>